<dbReference type="Proteomes" id="UP000008281">
    <property type="component" value="Unassembled WGS sequence"/>
</dbReference>
<dbReference type="FunCoup" id="E3NEB9">
    <property type="interactions" value="1092"/>
</dbReference>
<dbReference type="Pfam" id="PF07735">
    <property type="entry name" value="FBA_2"/>
    <property type="match status" value="1"/>
</dbReference>
<sequence length="327" mass="38102">MKLTFPLLRLPENVIIKVLKNLWLSQLYLFKFSLVSSETKNLVTSLGLKASDVDIIISRSIRVAVYVGKNLKNHLTLDFYKDSNDQNAVADISLSVDAPFDYEGTRIQTSILFNFSNWLNHIQSLFCLNPPLNVFFYQGCERFEVQSLKDAIRNVNFLSLFNQINVLSREVLKHFNTPSRLFLWMNPFEEACQIQQVFLQNFETIAFRNFFSLDDMLLANSVRVDLCHPISQKQFNQFVKHWIRGSNPRLQYMHLPIDKTDFASGVVYLKGIRCMEMSEDAKKEIREKHKLPVNVDMIQIRRNDGTPAVIESKDLDDRIHIRLIVLH</sequence>
<dbReference type="HOGENOM" id="CLU_028840_1_0_1"/>
<dbReference type="EMBL" id="DS268620">
    <property type="protein sequence ID" value="EFO94580.1"/>
    <property type="molecule type" value="Genomic_DNA"/>
</dbReference>
<proteinExistence type="predicted"/>
<feature type="domain" description="F-box" evidence="1">
    <location>
        <begin position="4"/>
        <end position="53"/>
    </location>
</feature>
<dbReference type="InterPro" id="IPR012885">
    <property type="entry name" value="F-box_Sdz-33"/>
</dbReference>
<name>E3NEB9_CAERE</name>
<dbReference type="OrthoDB" id="1107553at2759"/>
<dbReference type="InterPro" id="IPR053222">
    <property type="entry name" value="Zygotic_Embryogenesis-Asso"/>
</dbReference>
<evidence type="ECO:0000313" key="2">
    <source>
        <dbReference type="EMBL" id="EFO94580.1"/>
    </source>
</evidence>
<dbReference type="InParanoid" id="E3NEB9"/>
<dbReference type="InterPro" id="IPR001810">
    <property type="entry name" value="F-box_dom"/>
</dbReference>
<protein>
    <recommendedName>
        <fullName evidence="1">F-box domain-containing protein</fullName>
    </recommendedName>
</protein>
<evidence type="ECO:0000313" key="3">
    <source>
        <dbReference type="Proteomes" id="UP000008281"/>
    </source>
</evidence>
<accession>E3NEB9</accession>
<dbReference type="PANTHER" id="PTHR22899">
    <property type="entry name" value="CYCLIN-RELATED F-BOX FAMILY"/>
    <property type="match status" value="1"/>
</dbReference>
<reference evidence="2" key="1">
    <citation type="submission" date="2007-07" db="EMBL/GenBank/DDBJ databases">
        <title>PCAP assembly of the Caenorhabditis remanei genome.</title>
        <authorList>
            <consortium name="The Caenorhabditis remanei Sequencing Consortium"/>
            <person name="Wilson R.K."/>
        </authorList>
    </citation>
    <scope>NUCLEOTIDE SEQUENCE [LARGE SCALE GENOMIC DNA]</scope>
    <source>
        <strain evidence="2">PB4641</strain>
    </source>
</reference>
<organism evidence="3">
    <name type="scientific">Caenorhabditis remanei</name>
    <name type="common">Caenorhabditis vulgaris</name>
    <dbReference type="NCBI Taxonomy" id="31234"/>
    <lineage>
        <taxon>Eukaryota</taxon>
        <taxon>Metazoa</taxon>
        <taxon>Ecdysozoa</taxon>
        <taxon>Nematoda</taxon>
        <taxon>Chromadorea</taxon>
        <taxon>Rhabditida</taxon>
        <taxon>Rhabditina</taxon>
        <taxon>Rhabditomorpha</taxon>
        <taxon>Rhabditoidea</taxon>
        <taxon>Rhabditidae</taxon>
        <taxon>Peloderinae</taxon>
        <taxon>Caenorhabditis</taxon>
    </lineage>
</organism>
<keyword evidence="3" id="KW-1185">Reference proteome</keyword>
<dbReference type="Pfam" id="PF00646">
    <property type="entry name" value="F-box"/>
    <property type="match status" value="1"/>
</dbReference>
<dbReference type="PROSITE" id="PS50181">
    <property type="entry name" value="FBOX"/>
    <property type="match status" value="1"/>
</dbReference>
<dbReference type="PANTHER" id="PTHR22899:SF0">
    <property type="entry name" value="F-BOX ASSOCIATED DOMAIN-CONTAINING PROTEIN-RELATED"/>
    <property type="match status" value="1"/>
</dbReference>
<gene>
    <name evidence="2" type="ORF">CRE_06132</name>
</gene>
<evidence type="ECO:0000259" key="1">
    <source>
        <dbReference type="PROSITE" id="PS50181"/>
    </source>
</evidence>
<dbReference type="AlphaFoldDB" id="E3NEB9"/>